<sequence>MKRRQFIQSGAAFAALATAGLDVFAAKKKDFGCQLYSVRDKMSKDPINTMRALAKMGYTQFESYSKDPYWGMNAAEAKAFFKEIGVSVISSHTGVPDINTASVEKAKEVGLKYLISPMIGPQKSEDEWKRRAEEFNKAGELCKQYGLKFGYHNHGYSFENKNGVKGQEILLANTDPKLVIFELDIFWAEAVGESCVAHLQKYAGRYDLVHVKQMTGRDPRPTQGVLSSGLLDYKKIIADAKKAGVKYFMVEQEQYAGDSLDAMQENAVYMKSVM</sequence>
<accession>E4RYR0</accession>
<proteinExistence type="predicted"/>
<dbReference type="Gene3D" id="3.20.20.150">
    <property type="entry name" value="Divalent-metal-dependent TIM barrel enzymes"/>
    <property type="match status" value="1"/>
</dbReference>
<dbReference type="HOGENOM" id="CLU_059523_1_0_10"/>
<feature type="domain" description="Xylose isomerase-like TIM barrel" evidence="1">
    <location>
        <begin position="51"/>
        <end position="267"/>
    </location>
</feature>
<gene>
    <name evidence="2" type="ordered locus">Lbys_0660</name>
</gene>
<dbReference type="Pfam" id="PF01261">
    <property type="entry name" value="AP_endonuc_2"/>
    <property type="match status" value="1"/>
</dbReference>
<dbReference type="RefSeq" id="WP_013407474.1">
    <property type="nucleotide sequence ID" value="NC_014655.1"/>
</dbReference>
<dbReference type="SUPFAM" id="SSF51658">
    <property type="entry name" value="Xylose isomerase-like"/>
    <property type="match status" value="1"/>
</dbReference>
<reference evidence="2 3" key="2">
    <citation type="journal article" date="2011" name="Stand. Genomic Sci.">
        <title>Complete genome sequence of Leadbetterella byssophila type strain (4M15).</title>
        <authorList>
            <person name="Abt B."/>
            <person name="Teshima H."/>
            <person name="Lucas S."/>
            <person name="Lapidus A."/>
            <person name="Del Rio T.G."/>
            <person name="Nolan M."/>
            <person name="Tice H."/>
            <person name="Cheng J.F."/>
            <person name="Pitluck S."/>
            <person name="Liolios K."/>
            <person name="Pagani I."/>
            <person name="Ivanova N."/>
            <person name="Mavromatis K."/>
            <person name="Pati A."/>
            <person name="Tapia R."/>
            <person name="Han C."/>
            <person name="Goodwin L."/>
            <person name="Chen A."/>
            <person name="Palaniappan K."/>
            <person name="Land M."/>
            <person name="Hauser L."/>
            <person name="Chang Y.J."/>
            <person name="Jeffries C.D."/>
            <person name="Rohde M."/>
            <person name="Goker M."/>
            <person name="Tindall B.J."/>
            <person name="Detter J.C."/>
            <person name="Woyke T."/>
            <person name="Bristow J."/>
            <person name="Eisen J.A."/>
            <person name="Markowitz V."/>
            <person name="Hugenholtz P."/>
            <person name="Klenk H.P."/>
            <person name="Kyrpides N.C."/>
        </authorList>
    </citation>
    <scope>NUCLEOTIDE SEQUENCE [LARGE SCALE GENOMIC DNA]</scope>
    <source>
        <strain evidence="3">DSM 17132 / JCM 16389 / KACC 11308 / NBRC 106382 / 4M15</strain>
    </source>
</reference>
<keyword evidence="2" id="KW-0413">Isomerase</keyword>
<dbReference type="eggNOG" id="COG1082">
    <property type="taxonomic scope" value="Bacteria"/>
</dbReference>
<dbReference type="InterPro" id="IPR050312">
    <property type="entry name" value="IolE/XylAMocC-like"/>
</dbReference>
<protein>
    <submittedName>
        <fullName evidence="2">Xylose isomerase domain-containing protein TIM barrel</fullName>
    </submittedName>
</protein>
<dbReference type="PANTHER" id="PTHR12110">
    <property type="entry name" value="HYDROXYPYRUVATE ISOMERASE"/>
    <property type="match status" value="1"/>
</dbReference>
<dbReference type="InterPro" id="IPR013022">
    <property type="entry name" value="Xyl_isomerase-like_TIM-brl"/>
</dbReference>
<dbReference type="OrthoDB" id="9798407at2"/>
<dbReference type="STRING" id="649349.Lbys_0660"/>
<dbReference type="PANTHER" id="PTHR12110:SF41">
    <property type="entry name" value="INOSOSE DEHYDRATASE"/>
    <property type="match status" value="1"/>
</dbReference>
<keyword evidence="3" id="KW-1185">Reference proteome</keyword>
<dbReference type="KEGG" id="lby:Lbys_0660"/>
<evidence type="ECO:0000259" key="1">
    <source>
        <dbReference type="Pfam" id="PF01261"/>
    </source>
</evidence>
<name>E4RYR0_LEAB4</name>
<dbReference type="InterPro" id="IPR036237">
    <property type="entry name" value="Xyl_isomerase-like_sf"/>
</dbReference>
<dbReference type="AlphaFoldDB" id="E4RYR0"/>
<organism evidence="2 3">
    <name type="scientific">Leadbetterella byssophila (strain DSM 17132 / JCM 16389 / KACC 11308 / NBRC 106382 / 4M15)</name>
    <dbReference type="NCBI Taxonomy" id="649349"/>
    <lineage>
        <taxon>Bacteria</taxon>
        <taxon>Pseudomonadati</taxon>
        <taxon>Bacteroidota</taxon>
        <taxon>Cytophagia</taxon>
        <taxon>Cytophagales</taxon>
        <taxon>Leadbetterellaceae</taxon>
        <taxon>Leadbetterella</taxon>
    </lineage>
</organism>
<dbReference type="Proteomes" id="UP000007435">
    <property type="component" value="Chromosome"/>
</dbReference>
<evidence type="ECO:0000313" key="3">
    <source>
        <dbReference type="Proteomes" id="UP000007435"/>
    </source>
</evidence>
<dbReference type="GO" id="GO:0016853">
    <property type="term" value="F:isomerase activity"/>
    <property type="evidence" value="ECO:0007669"/>
    <property type="project" value="UniProtKB-KW"/>
</dbReference>
<evidence type="ECO:0000313" key="2">
    <source>
        <dbReference type="EMBL" id="ADQ16422.1"/>
    </source>
</evidence>
<reference key="1">
    <citation type="submission" date="2010-11" db="EMBL/GenBank/DDBJ databases">
        <title>The complete genome of Leadbetterella byssophila DSM 17132.</title>
        <authorList>
            <consortium name="US DOE Joint Genome Institute (JGI-PGF)"/>
            <person name="Lucas S."/>
            <person name="Copeland A."/>
            <person name="Lapidus A."/>
            <person name="Glavina del Rio T."/>
            <person name="Dalin E."/>
            <person name="Tice H."/>
            <person name="Bruce D."/>
            <person name="Goodwin L."/>
            <person name="Pitluck S."/>
            <person name="Kyrpides N."/>
            <person name="Mavromatis K."/>
            <person name="Ivanova N."/>
            <person name="Teshima H."/>
            <person name="Brettin T."/>
            <person name="Detter J.C."/>
            <person name="Han C."/>
            <person name="Tapia R."/>
            <person name="Land M."/>
            <person name="Hauser L."/>
            <person name="Markowitz V."/>
            <person name="Cheng J.-F."/>
            <person name="Hugenholtz P."/>
            <person name="Woyke T."/>
            <person name="Wu D."/>
            <person name="Tindall B."/>
            <person name="Pomrenke H.G."/>
            <person name="Brambilla E."/>
            <person name="Klenk H.-P."/>
            <person name="Eisen J.A."/>
        </authorList>
    </citation>
    <scope>NUCLEOTIDE SEQUENCE [LARGE SCALE GENOMIC DNA]</scope>
    <source>
        <strain>DSM 17132</strain>
    </source>
</reference>
<dbReference type="EMBL" id="CP002305">
    <property type="protein sequence ID" value="ADQ16422.1"/>
    <property type="molecule type" value="Genomic_DNA"/>
</dbReference>